<sequence>MSRHPLFDQVLGQLSDRHREQVEAAFALLEHSNEPVHRQHLPALEDANARAGLAELLRRTGRTLVAVDGGLHWTSGYDDAVVAELTEAGWQPLPEIDRAVLVLVLVHSVAIPRSEEQLAADAWLSPYPTPTAEILRRSKLPTTEAKAALSRLTATGLIKLARGGDTDGGYVPGPQLLRLTPAARERLQDQLILCAAPDHPLAAAIRDRRRQLPKG</sequence>
<proteinExistence type="predicted"/>
<keyword evidence="2" id="KW-1185">Reference proteome</keyword>
<dbReference type="RefSeq" id="WP_239675327.1">
    <property type="nucleotide sequence ID" value="NZ_CP070499.1"/>
</dbReference>
<evidence type="ECO:0000313" key="1">
    <source>
        <dbReference type="EMBL" id="QSB13247.1"/>
    </source>
</evidence>
<accession>A0A895Y674</accession>
<dbReference type="EMBL" id="CP070499">
    <property type="protein sequence ID" value="QSB13247.1"/>
    <property type="molecule type" value="Genomic_DNA"/>
</dbReference>
<gene>
    <name evidence="1" type="ORF">JQS43_16625</name>
</gene>
<organism evidence="1 2">
    <name type="scientific">Natronosporangium hydrolyticum</name>
    <dbReference type="NCBI Taxonomy" id="2811111"/>
    <lineage>
        <taxon>Bacteria</taxon>
        <taxon>Bacillati</taxon>
        <taxon>Actinomycetota</taxon>
        <taxon>Actinomycetes</taxon>
        <taxon>Micromonosporales</taxon>
        <taxon>Micromonosporaceae</taxon>
        <taxon>Natronosporangium</taxon>
    </lineage>
</organism>
<dbReference type="AlphaFoldDB" id="A0A895Y674"/>
<evidence type="ECO:0008006" key="3">
    <source>
        <dbReference type="Google" id="ProtNLM"/>
    </source>
</evidence>
<dbReference type="KEGG" id="nhy:JQS43_16625"/>
<reference evidence="1" key="1">
    <citation type="submission" date="2021-02" db="EMBL/GenBank/DDBJ databases">
        <title>Natrosporangium hydrolyticum gen. nov., sp. nov, a haloalkaliphilic actinobacterium from a soda solonchak soil.</title>
        <authorList>
            <person name="Sorokin D.Y."/>
            <person name="Khijniak T.V."/>
            <person name="Zakharycheva A.P."/>
            <person name="Boueva O.V."/>
            <person name="Ariskina E.V."/>
            <person name="Hahnke R.L."/>
            <person name="Bunk B."/>
            <person name="Sproer C."/>
            <person name="Schumann P."/>
            <person name="Evtushenko L.I."/>
            <person name="Kublanov I.V."/>
        </authorList>
    </citation>
    <scope>NUCLEOTIDE SEQUENCE</scope>
    <source>
        <strain evidence="1">DSM 106523</strain>
    </source>
</reference>
<evidence type="ECO:0000313" key="2">
    <source>
        <dbReference type="Proteomes" id="UP000662857"/>
    </source>
</evidence>
<protein>
    <recommendedName>
        <fullName evidence="3">DprA winged helix domain-containing protein</fullName>
    </recommendedName>
</protein>
<dbReference type="Proteomes" id="UP000662857">
    <property type="component" value="Chromosome"/>
</dbReference>
<name>A0A895Y674_9ACTN</name>